<reference evidence="2 3" key="1">
    <citation type="submission" date="2016-11" db="EMBL/GenBank/DDBJ databases">
        <title>Paenibacillus species isolates.</title>
        <authorList>
            <person name="Beno S.M."/>
        </authorList>
    </citation>
    <scope>NUCLEOTIDE SEQUENCE [LARGE SCALE GENOMIC DNA]</scope>
    <source>
        <strain evidence="2 3">FSL F4-0100</strain>
    </source>
</reference>
<dbReference type="AlphaFoldDB" id="A0A1R1AW55"/>
<protein>
    <submittedName>
        <fullName evidence="2">DUF4830 domain-containing protein</fullName>
    </submittedName>
</protein>
<comment type="caution">
    <text evidence="2">The sequence shown here is derived from an EMBL/GenBank/DDBJ whole genome shotgun (WGS) entry which is preliminary data.</text>
</comment>
<dbReference type="OrthoDB" id="2653685at2"/>
<feature type="compositionally biased region" description="Basic and acidic residues" evidence="1">
    <location>
        <begin position="117"/>
        <end position="128"/>
    </location>
</feature>
<proteinExistence type="predicted"/>
<dbReference type="EMBL" id="MRTF01000009">
    <property type="protein sequence ID" value="OME89847.1"/>
    <property type="molecule type" value="Genomic_DNA"/>
</dbReference>
<sequence>MEIHKEQHINYLEDYGWSIDRFASETKYAAHTLQSFKSHVKDIKELGHVDLKPFLDKEVIETGYILQEKTMTYNQIVGYILESGNEIIGGYLVFNHEAEQADGTLNIDQSNMNPILHRKELGSDDPPSHNKKMRSG</sequence>
<gene>
    <name evidence="2" type="ORF">BK123_25920</name>
</gene>
<evidence type="ECO:0000313" key="3">
    <source>
        <dbReference type="Proteomes" id="UP000187074"/>
    </source>
</evidence>
<dbReference type="STRING" id="1401.BK123_25920"/>
<dbReference type="Proteomes" id="UP000187074">
    <property type="component" value="Unassembled WGS sequence"/>
</dbReference>
<organism evidence="2 3">
    <name type="scientific">Paenibacillus lautus</name>
    <name type="common">Bacillus lautus</name>
    <dbReference type="NCBI Taxonomy" id="1401"/>
    <lineage>
        <taxon>Bacteria</taxon>
        <taxon>Bacillati</taxon>
        <taxon>Bacillota</taxon>
        <taxon>Bacilli</taxon>
        <taxon>Bacillales</taxon>
        <taxon>Paenibacillaceae</taxon>
        <taxon>Paenibacillus</taxon>
    </lineage>
</organism>
<evidence type="ECO:0000256" key="1">
    <source>
        <dbReference type="SAM" id="MobiDB-lite"/>
    </source>
</evidence>
<accession>A0A1R1AW55</accession>
<name>A0A1R1AW55_PAELA</name>
<feature type="region of interest" description="Disordered" evidence="1">
    <location>
        <begin position="117"/>
        <end position="136"/>
    </location>
</feature>
<evidence type="ECO:0000313" key="2">
    <source>
        <dbReference type="EMBL" id="OME89847.1"/>
    </source>
</evidence>